<dbReference type="VEuPathDB" id="PlasmoDB:PocGH01_12034200"/>
<organism evidence="2 3">
    <name type="scientific">Plasmodium ovale</name>
    <name type="common">malaria parasite P. ovale</name>
    <dbReference type="NCBI Taxonomy" id="36330"/>
    <lineage>
        <taxon>Eukaryota</taxon>
        <taxon>Sar</taxon>
        <taxon>Alveolata</taxon>
        <taxon>Apicomplexa</taxon>
        <taxon>Aconoidasida</taxon>
        <taxon>Haemosporida</taxon>
        <taxon>Plasmodiidae</taxon>
        <taxon>Plasmodium</taxon>
        <taxon>Plasmodium (Plasmodium)</taxon>
    </lineage>
</organism>
<feature type="region of interest" description="Disordered" evidence="1">
    <location>
        <begin position="1811"/>
        <end position="1830"/>
    </location>
</feature>
<sequence length="2950" mass="346444">MHINKYNSCTQIKGDEIKNECNEFTTRGAKCDQNSNVCVHIHNNVHIFYSNIDNLCSIDNALHASNNLRGVCSFHKNKSSSNDGRNVSKININTCKKFSSKNGVGERHNIKDMDSSYYMGGAQYMVGTNCVLNSTHKHLINSNFPNNVKVFNRSNNYEHNVCYNNRVSENFNCSNIHEKKYIPTKNYSFNGQQSAKVNTESNCQTPIFEDKVYHLNSRYNNERVPILKEDSNNETHVEGSHKNSLYKIGNNDINYSVHPSNYCHHENSNTFLESRNENNALSYNGNIDTFISGEYDNYATRSSKDSSNVARDKNVKERGSIPHEFAENGSIQTNFAKYGRMLHKISKDENNEEQNIVNEWAKTITFGEKKEVKKCQNIKKLNKNGVTPEQIDEEKIHKNNMNSLGNNSKTKEKMLTFNEQLIKNNVNFTCASHYIAINKKKSVQDKKNVLKSDTKLIEENSCTSEVNENITNNNSVLNIYECNNLCNNSMCNIYENKNNMKKCVNNFNQNYKQYYEQMSSLDNKICNNYNVMNLKRHTTKRDEQKNCSLTVRDSCNKQNLAIKQKEYFPVEKSGKSEGDFYINGHNLRNIFKKNISSPSTFDCYEKDVQNTFTKSAVCKINYPHKDSKYKYSIYESNDNNNIKSACIEKNCTNMDIIKKSTACNQISSNNTLNNVHVNKQIKVIFQECKPSDHNFHEDIINFANGNSVNEINCTLPNNVHMEIERENVEGNESSPTVTKYQYIQNNFNQIKYDTVSFIRHDKDILTVNIEEYFLQDKCNNFSCKRFNVEQIGNNNFAKAQRKELFEFLEIYDKNEITEKPRENKIGQLVEIYDTNKCTIKNEENQQDEFLEIYNNIIHARENQKSKKADEFAEIYNKTEQEKSGEVDDFADMHDKTEDNKNSEVDEFAEMHEKTEDKKNKEVDEFVEIYEQMKSARENDKIKETDDFAEMHDKTEDNKNSEVDEFAEMHEKTEDKKNKEVDEFVEIYEQMKSARENDKIKETDDFAEMHDKTEDNKNSEVDEFAEMHEKTEDKKNKEVDEFVEIYEQMKSARENDKIKETDDFAEMHDKTEDNKNSEVDEFAEMHEKTEDKKNKEVDEFVEIYEQMKSARENEKIKETDNFADIYDNMRENRENEKSKETVQFAEVYDNTEDNKSKEVDEFAEIYEHMKNSEKNQKSKEADEFTEIYDKTEKNKSREVDEFAEIHAQMRSAVENPKSIEAEDLAKFYYKTENNKSQEMDEFAEIYEQMKSAREDQKSREVDEFAEIYEQMRSSKERGKDEVLSADNYRSNEDYKKKAILKVFNHDHDNDDTRTDRQKCNSSFVYASGKKVNINKDVLKQMRDKLFSDDDKDFYPRSVDKSGKLNTSFSYMSVEENSINKNILKDERKIESVDKNYASNKSTILQEENEVNVLPFFTKNEFINISNKENKSFTYASGKKVNINKDVLKEMKGKLFDDNDKEDYPRSVNKRGMFNTSFSYTSDKEISIKKDILKETKGKLFDDNDKEDYPRSVNKSEHSTSFTYASGKEISINKDVLKRMRDKLFSDDDKDAYPRNVNKNELSSSFTYASGKDISVNKDVLKRMRDKLFSDYDKDAYPRNVNKNELSSSFTYASGKDISVNKDVLKRMRDKLFSDYDKDAYPRNVNKNELSSSFTYASGKDISVNKDVLKRMRDKLFSDYDKDAYPRNVNKNELSSSFTYASGKDISVNKDVLKRMRDKLFSDDDSYNNSYENNIKKKIKTEKDSLQHSSLSQYTQGRKVETYKNEIMCKEEKNALLSDHKFAYPKRINQENVKNVSDYEYFSNKKGNIGEKFSEDDGIDHSCSSSRSHPKCDIKKGLEEKLPVSNNEDIQEVDNAKEQEAYESEGYGELMKKDVHLRKKEKDSDSVYSGDNDILRKIEMAKKLNYNSKSKSNFINPRKRKTNKEMNEKKIIEINDKELNLNINLRNHLKLIRNTFIHLSQKKRLKNSKILNNTLIFINEKKKPYKLNWFNYDYTYFLKNEEKNEYYTFTINEMYELFMLITKQLGIFHSYDFIWFSKKYNLITMSLIRKYIKELKRKYRCVKNETITSSKKTLSHLNDVVSKEEYSDVFTHDGFNEQKNNVLKKIKTEDANNSDMQSEKEDGICNKDNIYIYEEKRNIKEETYTNARLCNKLVKCDESEESSKTKSECINRSIGGEVDGGIGRGINAWEREEGKKKRIISRRMEVLEIIDEVQPPCPIEFMFKLLKRYIEERKNKKGILQLIQENTLSYKVPVNLRVEKVIWKEGEDGEGFILILSDNFDYVYCIIKDSHLKKLLISGKIKEGNILKINSLDLCNKMQEENENINLNFIMRFSLSSNNLVDIDQKDQLKIGLSKYKAKRIKNIQDFGNGCFFIDVIIISKSDFSYGFYDQTKKKFLLLNRDVYEKIVYNLKNEMAKMLHKDNFQENSKYKKLKNELYMFLEATPLCTVQAIDFASSEKIKENLSLVNKVEHIINSLCQVKMFKINNETYENIRKGSRIQFFNVHVQKSNRNNKFTPLSSEHVLDDFLYDTFQGSKKCNYLKGPLNYDIFSSYFVEEDSQKDRIQHTSDYDHYLKCFNRGVLKKKAYTPIVFQATHTTYINVDAKYKSKLFEELYNILTIRNYEQINEDKNVNEGREIKKVYPSFIYTNVFKIPVLSVIHMNMLKECLKLNGDSKHLCFDLIQGNLYNLSGIIIHYTDIETKEVVDYKCAEDKKNIMCYKIFLLTSNGNLCCINISMVTSDSLISFYKKDFECKEREILRRMVHVENYVDAKEKETNKFKNDKGKDNNNSKGGMNYRNHNDLFKYLYKSERTDDEACSNLKEGMLFKNVDVFIFFKDVEFINYDEKYDIFNFRSFYHPNFHVLRSYSSEFEKMKGSITQLIRENYITLEKNKLVITLKDNCKIKIDKANVPYMHFLYLLIYSKCKSIELTGVSLKNNYLSGFLKNIRNVFVK</sequence>
<proteinExistence type="predicted"/>
<gene>
    <name evidence="2" type="primary">PowCR01_120029700</name>
    <name evidence="2" type="ORF">POWCR01_120029700</name>
</gene>
<evidence type="ECO:0000256" key="1">
    <source>
        <dbReference type="SAM" id="MobiDB-lite"/>
    </source>
</evidence>
<feature type="region of interest" description="Disordered" evidence="1">
    <location>
        <begin position="994"/>
        <end position="1020"/>
    </location>
</feature>
<dbReference type="Proteomes" id="UP000243200">
    <property type="component" value="Chromosome 12"/>
</dbReference>
<dbReference type="EMBL" id="LT594516">
    <property type="protein sequence ID" value="SBT78137.1"/>
    <property type="molecule type" value="Genomic_DNA"/>
</dbReference>
<feature type="region of interest" description="Disordered" evidence="1">
    <location>
        <begin position="1052"/>
        <end position="1078"/>
    </location>
</feature>
<name>A0A1C3KVH4_PLAOA</name>
<evidence type="ECO:0000313" key="2">
    <source>
        <dbReference type="EMBL" id="SBT78137.1"/>
    </source>
</evidence>
<dbReference type="VEuPathDB" id="PlasmoDB:POWCR01_120029700"/>
<protein>
    <submittedName>
        <fullName evidence="2">Uncharacterized protein</fullName>
    </submittedName>
</protein>
<feature type="region of interest" description="Disordered" evidence="1">
    <location>
        <begin position="1167"/>
        <end position="1188"/>
    </location>
</feature>
<reference evidence="2 3" key="1">
    <citation type="submission" date="2016-06" db="EMBL/GenBank/DDBJ databases">
        <authorList>
            <consortium name="Pathogen Informatics"/>
        </authorList>
    </citation>
    <scope>NUCLEOTIDE SEQUENCE [LARGE SCALE GENOMIC DNA]</scope>
    <source>
        <strain evidence="2">PowCR01</strain>
    </source>
</reference>
<dbReference type="OrthoDB" id="381178at2759"/>
<evidence type="ECO:0000313" key="3">
    <source>
        <dbReference type="Proteomes" id="UP000243200"/>
    </source>
</evidence>
<accession>A0A1C3KVH4</accession>